<evidence type="ECO:0000313" key="3">
    <source>
        <dbReference type="EMBL" id="RMX41500.1"/>
    </source>
</evidence>
<proteinExistence type="predicted"/>
<evidence type="ECO:0000313" key="4">
    <source>
        <dbReference type="Proteomes" id="UP000275408"/>
    </source>
</evidence>
<keyword evidence="4" id="KW-1185">Reference proteome</keyword>
<feature type="chain" id="PRO_5017929989" description="UPAR/Ly6 domain-containing protein" evidence="2">
    <location>
        <begin position="33"/>
        <end position="270"/>
    </location>
</feature>
<name>A0A3M6TJG0_POCDA</name>
<dbReference type="InterPro" id="IPR045860">
    <property type="entry name" value="Snake_toxin-like_sf"/>
</dbReference>
<feature type="signal peptide" evidence="2">
    <location>
        <begin position="1"/>
        <end position="32"/>
    </location>
</feature>
<keyword evidence="2" id="KW-0732">Signal</keyword>
<feature type="compositionally biased region" description="Pro residues" evidence="1">
    <location>
        <begin position="130"/>
        <end position="145"/>
    </location>
</feature>
<comment type="caution">
    <text evidence="3">The sequence shown here is derived from an EMBL/GenBank/DDBJ whole genome shotgun (WGS) entry which is preliminary data.</text>
</comment>
<dbReference type="Gene3D" id="2.10.60.10">
    <property type="entry name" value="CD59"/>
    <property type="match status" value="1"/>
</dbReference>
<accession>A0A3M6TJG0</accession>
<dbReference type="Proteomes" id="UP000275408">
    <property type="component" value="Unassembled WGS sequence"/>
</dbReference>
<dbReference type="EMBL" id="RCHS01003481">
    <property type="protein sequence ID" value="RMX41500.1"/>
    <property type="molecule type" value="Genomic_DNA"/>
</dbReference>
<dbReference type="AlphaFoldDB" id="A0A3M6TJG0"/>
<sequence length="270" mass="29802">MRQISVKIPEMSFALGLCLLYGFLANLPTAVGIECYACADYPNSPTPCGDNATVLTCPSYYDSCATMVMGFDYSGFNFTTISKNCSMVDYGACNESYICSLVNSSVAPDGILTECSVSCCQDDLCNGPAGPGPEPTVGPEPPAPGPDTKSRLQYYIKTIRAMLDQMESIVENEVGGNRLKREFKERMRRSLTDVQPALDSEGGKLDAFVNQLKNNAAVAMRTLQAKQDRFKRRAEMKLPQQKRKAKRNQFLNEAMKTIQETFSRLSAKNR</sequence>
<evidence type="ECO:0008006" key="5">
    <source>
        <dbReference type="Google" id="ProtNLM"/>
    </source>
</evidence>
<dbReference type="SUPFAM" id="SSF57302">
    <property type="entry name" value="Snake toxin-like"/>
    <property type="match status" value="1"/>
</dbReference>
<evidence type="ECO:0000256" key="2">
    <source>
        <dbReference type="SAM" id="SignalP"/>
    </source>
</evidence>
<dbReference type="OrthoDB" id="5952879at2759"/>
<feature type="region of interest" description="Disordered" evidence="1">
    <location>
        <begin position="130"/>
        <end position="149"/>
    </location>
</feature>
<organism evidence="3 4">
    <name type="scientific">Pocillopora damicornis</name>
    <name type="common">Cauliflower coral</name>
    <name type="synonym">Millepora damicornis</name>
    <dbReference type="NCBI Taxonomy" id="46731"/>
    <lineage>
        <taxon>Eukaryota</taxon>
        <taxon>Metazoa</taxon>
        <taxon>Cnidaria</taxon>
        <taxon>Anthozoa</taxon>
        <taxon>Hexacorallia</taxon>
        <taxon>Scleractinia</taxon>
        <taxon>Astrocoeniina</taxon>
        <taxon>Pocilloporidae</taxon>
        <taxon>Pocillopora</taxon>
    </lineage>
</organism>
<evidence type="ECO:0000256" key="1">
    <source>
        <dbReference type="SAM" id="MobiDB-lite"/>
    </source>
</evidence>
<protein>
    <recommendedName>
        <fullName evidence="5">UPAR/Ly6 domain-containing protein</fullName>
    </recommendedName>
</protein>
<reference evidence="3 4" key="1">
    <citation type="journal article" date="2018" name="Sci. Rep.">
        <title>Comparative analysis of the Pocillopora damicornis genome highlights role of immune system in coral evolution.</title>
        <authorList>
            <person name="Cunning R."/>
            <person name="Bay R.A."/>
            <person name="Gillette P."/>
            <person name="Baker A.C."/>
            <person name="Traylor-Knowles N."/>
        </authorList>
    </citation>
    <scope>NUCLEOTIDE SEQUENCE [LARGE SCALE GENOMIC DNA]</scope>
    <source>
        <strain evidence="3">RSMAS</strain>
        <tissue evidence="3">Whole animal</tissue>
    </source>
</reference>
<dbReference type="CDD" id="cd00117">
    <property type="entry name" value="TFP"/>
    <property type="match status" value="1"/>
</dbReference>
<gene>
    <name evidence="3" type="ORF">pdam_00012260</name>
</gene>